<evidence type="ECO:0000313" key="2">
    <source>
        <dbReference type="Proteomes" id="UP001357485"/>
    </source>
</evidence>
<protein>
    <submittedName>
        <fullName evidence="1">Uncharacterized protein</fullName>
    </submittedName>
</protein>
<organism evidence="1 2">
    <name type="scientific">Cryomyces antarcticus</name>
    <dbReference type="NCBI Taxonomy" id="329879"/>
    <lineage>
        <taxon>Eukaryota</taxon>
        <taxon>Fungi</taxon>
        <taxon>Dikarya</taxon>
        <taxon>Ascomycota</taxon>
        <taxon>Pezizomycotina</taxon>
        <taxon>Dothideomycetes</taxon>
        <taxon>Dothideomycetes incertae sedis</taxon>
        <taxon>Cryomyces</taxon>
    </lineage>
</organism>
<evidence type="ECO:0000313" key="1">
    <source>
        <dbReference type="EMBL" id="KAK5239402.1"/>
    </source>
</evidence>
<dbReference type="Proteomes" id="UP001357485">
    <property type="component" value="Unassembled WGS sequence"/>
</dbReference>
<dbReference type="EMBL" id="JAVRRA010012133">
    <property type="protein sequence ID" value="KAK5239402.1"/>
    <property type="molecule type" value="Genomic_DNA"/>
</dbReference>
<reference evidence="1 2" key="1">
    <citation type="submission" date="2023-08" db="EMBL/GenBank/DDBJ databases">
        <title>Black Yeasts Isolated from many extreme environments.</title>
        <authorList>
            <person name="Coleine C."/>
            <person name="Stajich J.E."/>
            <person name="Selbmann L."/>
        </authorList>
    </citation>
    <scope>NUCLEOTIDE SEQUENCE [LARGE SCALE GENOMIC DNA]</scope>
    <source>
        <strain evidence="1 2">CCFEE 536</strain>
    </source>
</reference>
<keyword evidence="2" id="KW-1185">Reference proteome</keyword>
<name>A0ABR0LTD8_9PEZI</name>
<feature type="non-terminal residue" evidence="1">
    <location>
        <position position="1"/>
    </location>
</feature>
<proteinExistence type="predicted"/>
<sequence>AMKRQDHVLVHPALEDLFQLEEEELFGGYVDPLIADQASAKLEAAKYKTTVISTPSASSRSEQQDA</sequence>
<accession>A0ABR0LTD8</accession>
<gene>
    <name evidence="1" type="ORF">LTR16_011977</name>
</gene>
<comment type="caution">
    <text evidence="1">The sequence shown here is derived from an EMBL/GenBank/DDBJ whole genome shotgun (WGS) entry which is preliminary data.</text>
</comment>